<keyword evidence="3" id="KW-1185">Reference proteome</keyword>
<evidence type="ECO:0000313" key="3">
    <source>
        <dbReference type="Proteomes" id="UP000054270"/>
    </source>
</evidence>
<dbReference type="Proteomes" id="UP000054270">
    <property type="component" value="Unassembled WGS sequence"/>
</dbReference>
<protein>
    <submittedName>
        <fullName evidence="2">Uncharacterized protein</fullName>
    </submittedName>
</protein>
<dbReference type="AlphaFoldDB" id="A0A0D2MN76"/>
<proteinExistence type="predicted"/>
<feature type="region of interest" description="Disordered" evidence="1">
    <location>
        <begin position="1"/>
        <end position="94"/>
    </location>
</feature>
<name>A0A0D2MN76_HYPSF</name>
<organism evidence="2 3">
    <name type="scientific">Hypholoma sublateritium (strain FD-334 SS-4)</name>
    <dbReference type="NCBI Taxonomy" id="945553"/>
    <lineage>
        <taxon>Eukaryota</taxon>
        <taxon>Fungi</taxon>
        <taxon>Dikarya</taxon>
        <taxon>Basidiomycota</taxon>
        <taxon>Agaricomycotina</taxon>
        <taxon>Agaricomycetes</taxon>
        <taxon>Agaricomycetidae</taxon>
        <taxon>Agaricales</taxon>
        <taxon>Agaricineae</taxon>
        <taxon>Strophariaceae</taxon>
        <taxon>Hypholoma</taxon>
    </lineage>
</organism>
<sequence>MLERFGGIRTTWVQPPGDDSNIDPVLLEEDRRARLAAASQSQPQRERSFGSEVSNQQEPSATPSRTSQHSEPKPSSSSREAAEKVKIQPKQHKK</sequence>
<dbReference type="EMBL" id="KN817532">
    <property type="protein sequence ID" value="KJA25408.1"/>
    <property type="molecule type" value="Genomic_DNA"/>
</dbReference>
<evidence type="ECO:0000313" key="2">
    <source>
        <dbReference type="EMBL" id="KJA25408.1"/>
    </source>
</evidence>
<feature type="compositionally biased region" description="Polar residues" evidence="1">
    <location>
        <begin position="51"/>
        <end position="69"/>
    </location>
</feature>
<accession>A0A0D2MN76</accession>
<evidence type="ECO:0000256" key="1">
    <source>
        <dbReference type="SAM" id="MobiDB-lite"/>
    </source>
</evidence>
<gene>
    <name evidence="2" type="ORF">HYPSUDRAFT_199926</name>
</gene>
<reference evidence="3" key="1">
    <citation type="submission" date="2014-04" db="EMBL/GenBank/DDBJ databases">
        <title>Evolutionary Origins and Diversification of the Mycorrhizal Mutualists.</title>
        <authorList>
            <consortium name="DOE Joint Genome Institute"/>
            <consortium name="Mycorrhizal Genomics Consortium"/>
            <person name="Kohler A."/>
            <person name="Kuo A."/>
            <person name="Nagy L.G."/>
            <person name="Floudas D."/>
            <person name="Copeland A."/>
            <person name="Barry K.W."/>
            <person name="Cichocki N."/>
            <person name="Veneault-Fourrey C."/>
            <person name="LaButti K."/>
            <person name="Lindquist E.A."/>
            <person name="Lipzen A."/>
            <person name="Lundell T."/>
            <person name="Morin E."/>
            <person name="Murat C."/>
            <person name="Riley R."/>
            <person name="Ohm R."/>
            <person name="Sun H."/>
            <person name="Tunlid A."/>
            <person name="Henrissat B."/>
            <person name="Grigoriev I.V."/>
            <person name="Hibbett D.S."/>
            <person name="Martin F."/>
        </authorList>
    </citation>
    <scope>NUCLEOTIDE SEQUENCE [LARGE SCALE GENOMIC DNA]</scope>
    <source>
        <strain evidence="3">FD-334 SS-4</strain>
    </source>
</reference>